<gene>
    <name evidence="2" type="ORF">Lstg_0662</name>
    <name evidence="3" type="ORF">NCTC11991_01753</name>
</gene>
<evidence type="ECO:0000313" key="4">
    <source>
        <dbReference type="Proteomes" id="UP000054820"/>
    </source>
</evidence>
<keyword evidence="4" id="KW-1185">Reference proteome</keyword>
<dbReference type="EMBL" id="LNYZ01000004">
    <property type="protein sequence ID" value="KTD80128.1"/>
    <property type="molecule type" value="Genomic_DNA"/>
</dbReference>
<accession>A0A378LGF0</accession>
<reference evidence="2 4" key="1">
    <citation type="submission" date="2015-11" db="EMBL/GenBank/DDBJ databases">
        <title>Genomic analysis of 38 Legionella species identifies large and diverse effector repertoires.</title>
        <authorList>
            <person name="Burstein D."/>
            <person name="Amaro F."/>
            <person name="Zusman T."/>
            <person name="Lifshitz Z."/>
            <person name="Cohen O."/>
            <person name="Gilbert J.A."/>
            <person name="Pupko T."/>
            <person name="Shuman H.A."/>
            <person name="Segal G."/>
        </authorList>
    </citation>
    <scope>NUCLEOTIDE SEQUENCE [LARGE SCALE GENOMIC DNA]</scope>
    <source>
        <strain evidence="2 4">SC-18-C9</strain>
    </source>
</reference>
<dbReference type="RefSeq" id="WP_058476251.1">
    <property type="nucleotide sequence ID" value="NZ_CAAAIO010000003.1"/>
</dbReference>
<evidence type="ECO:0000256" key="1">
    <source>
        <dbReference type="SAM" id="MobiDB-lite"/>
    </source>
</evidence>
<dbReference type="EMBL" id="UGOY01000001">
    <property type="protein sequence ID" value="STY23151.1"/>
    <property type="molecule type" value="Genomic_DNA"/>
</dbReference>
<evidence type="ECO:0000313" key="3">
    <source>
        <dbReference type="EMBL" id="STY23151.1"/>
    </source>
</evidence>
<sequence>MADTNEFDEKMAEAKESEIKGAEQLRKDANQKAFEQRLTAAQLKAQREWAKFMDEIRQAGRIKGAREGQPQTYWEEVQQAADYAIAQDQNSTIDWRSSMISLLNMLAKLNKAINISVKQTGAEVVDFAKRKSRNSALGVLFHPDEMIYQHLKAAILHRIKGDGELNIPLLQQKVTFKDGKVNVADLTRADGIDLDKNHLANQALKKFVNLWLEENGYVYDPQEKTHVKYNPGSTVPIRLDEATFNDLNRPDSEKNFAKFLEANAALKYGPQSEERSTPTPP</sequence>
<feature type="compositionally biased region" description="Basic and acidic residues" evidence="1">
    <location>
        <begin position="7"/>
        <end position="21"/>
    </location>
</feature>
<proteinExistence type="predicted"/>
<dbReference type="STRING" id="460.Lstg_0662"/>
<dbReference type="GO" id="GO:0016787">
    <property type="term" value="F:hydrolase activity"/>
    <property type="evidence" value="ECO:0007669"/>
    <property type="project" value="UniProtKB-KW"/>
</dbReference>
<dbReference type="AlphaFoldDB" id="A0A378LGF0"/>
<protein>
    <submittedName>
        <fullName evidence="3">Membrane-associated HD superfamily hydrolase</fullName>
    </submittedName>
</protein>
<dbReference type="Proteomes" id="UP000255110">
    <property type="component" value="Unassembled WGS sequence"/>
</dbReference>
<name>A0A378LGF0_9GAMM</name>
<keyword evidence="3" id="KW-0378">Hydrolase</keyword>
<evidence type="ECO:0000313" key="5">
    <source>
        <dbReference type="Proteomes" id="UP000255110"/>
    </source>
</evidence>
<dbReference type="OrthoDB" id="5651835at2"/>
<dbReference type="Proteomes" id="UP000054820">
    <property type="component" value="Unassembled WGS sequence"/>
</dbReference>
<feature type="region of interest" description="Disordered" evidence="1">
    <location>
        <begin position="1"/>
        <end position="21"/>
    </location>
</feature>
<organism evidence="3 5">
    <name type="scientific">Legionella steigerwaltii</name>
    <dbReference type="NCBI Taxonomy" id="460"/>
    <lineage>
        <taxon>Bacteria</taxon>
        <taxon>Pseudomonadati</taxon>
        <taxon>Pseudomonadota</taxon>
        <taxon>Gammaproteobacteria</taxon>
        <taxon>Legionellales</taxon>
        <taxon>Legionellaceae</taxon>
        <taxon>Legionella</taxon>
    </lineage>
</organism>
<reference evidence="3 5" key="2">
    <citation type="submission" date="2018-06" db="EMBL/GenBank/DDBJ databases">
        <authorList>
            <consortium name="Pathogen Informatics"/>
            <person name="Doyle S."/>
        </authorList>
    </citation>
    <scope>NUCLEOTIDE SEQUENCE [LARGE SCALE GENOMIC DNA]</scope>
    <source>
        <strain evidence="3 5">NCTC11991</strain>
    </source>
</reference>
<evidence type="ECO:0000313" key="2">
    <source>
        <dbReference type="EMBL" id="KTD80128.1"/>
    </source>
</evidence>